<reference evidence="2" key="1">
    <citation type="submission" date="2020-04" db="EMBL/GenBank/DDBJ databases">
        <authorList>
            <person name="Alioto T."/>
            <person name="Alioto T."/>
            <person name="Gomez Garrido J."/>
        </authorList>
    </citation>
    <scope>NUCLEOTIDE SEQUENCE</scope>
    <source>
        <strain evidence="2">A484AB</strain>
    </source>
</reference>
<protein>
    <submittedName>
        <fullName evidence="2">Uncharacterized protein</fullName>
    </submittedName>
</protein>
<accession>A0A7D9JBY3</accession>
<keyword evidence="3" id="KW-1185">Reference proteome</keyword>
<evidence type="ECO:0000256" key="1">
    <source>
        <dbReference type="SAM" id="MobiDB-lite"/>
    </source>
</evidence>
<name>A0A7D9JBY3_PARCT</name>
<proteinExistence type="predicted"/>
<gene>
    <name evidence="2" type="ORF">PACLA_8A083502</name>
</gene>
<dbReference type="EMBL" id="CACRXK020014330">
    <property type="protein sequence ID" value="CAB4026661.1"/>
    <property type="molecule type" value="Genomic_DNA"/>
</dbReference>
<evidence type="ECO:0000313" key="3">
    <source>
        <dbReference type="Proteomes" id="UP001152795"/>
    </source>
</evidence>
<feature type="region of interest" description="Disordered" evidence="1">
    <location>
        <begin position="62"/>
        <end position="136"/>
    </location>
</feature>
<dbReference type="AlphaFoldDB" id="A0A7D9JBY3"/>
<feature type="region of interest" description="Disordered" evidence="1">
    <location>
        <begin position="1"/>
        <end position="30"/>
    </location>
</feature>
<evidence type="ECO:0000313" key="2">
    <source>
        <dbReference type="EMBL" id="CAB4026661.1"/>
    </source>
</evidence>
<comment type="caution">
    <text evidence="2">The sequence shown here is derived from an EMBL/GenBank/DDBJ whole genome shotgun (WGS) entry which is preliminary data.</text>
</comment>
<feature type="compositionally biased region" description="Basic and acidic residues" evidence="1">
    <location>
        <begin position="110"/>
        <end position="136"/>
    </location>
</feature>
<feature type="compositionally biased region" description="Polar residues" evidence="1">
    <location>
        <begin position="95"/>
        <end position="108"/>
    </location>
</feature>
<dbReference type="Proteomes" id="UP001152795">
    <property type="component" value="Unassembled WGS sequence"/>
</dbReference>
<sequence>MPINTPMSHSGPPFHSSYDQFSVEPGESNSRVAPAQYLTLQHNQHLFAQQMAMQSMLGGNSLGGGGMANRRIPGSNMAVVVKSEPPSENDPISPGSRSPLSPTSSYNSRRPREKDGLDGGDPKRVRLDANHNDRWR</sequence>
<organism evidence="2 3">
    <name type="scientific">Paramuricea clavata</name>
    <name type="common">Red gorgonian</name>
    <name type="synonym">Violescent sea-whip</name>
    <dbReference type="NCBI Taxonomy" id="317549"/>
    <lineage>
        <taxon>Eukaryota</taxon>
        <taxon>Metazoa</taxon>
        <taxon>Cnidaria</taxon>
        <taxon>Anthozoa</taxon>
        <taxon>Octocorallia</taxon>
        <taxon>Malacalcyonacea</taxon>
        <taxon>Plexauridae</taxon>
        <taxon>Paramuricea</taxon>
    </lineage>
</organism>